<evidence type="ECO:0000256" key="33">
    <source>
        <dbReference type="SAM" id="MobiDB-lite"/>
    </source>
</evidence>
<evidence type="ECO:0000256" key="6">
    <source>
        <dbReference type="ARBA" id="ARBA00022454"/>
    </source>
</evidence>
<keyword evidence="12" id="KW-0995">Kinetochore</keyword>
<dbReference type="FunFam" id="1.10.10.10:FF:000022">
    <property type="entry name" value="Histone acetyltransferase"/>
    <property type="match status" value="1"/>
</dbReference>
<evidence type="ECO:0000313" key="36">
    <source>
        <dbReference type="Proteomes" id="UP000001811"/>
    </source>
</evidence>
<evidence type="ECO:0000256" key="21">
    <source>
        <dbReference type="ARBA" id="ARBA00047557"/>
    </source>
</evidence>
<keyword evidence="13" id="KW-0007">Acetylation</keyword>
<dbReference type="InterPro" id="IPR036388">
    <property type="entry name" value="WH-like_DNA-bd_sf"/>
</dbReference>
<organism evidence="35 36">
    <name type="scientific">Oryctolagus cuniculus</name>
    <name type="common">Rabbit</name>
    <dbReference type="NCBI Taxonomy" id="9986"/>
    <lineage>
        <taxon>Eukaryota</taxon>
        <taxon>Metazoa</taxon>
        <taxon>Chordata</taxon>
        <taxon>Craniata</taxon>
        <taxon>Vertebrata</taxon>
        <taxon>Euteleostomi</taxon>
        <taxon>Mammalia</taxon>
        <taxon>Eutheria</taxon>
        <taxon>Euarchontoglires</taxon>
        <taxon>Glires</taxon>
        <taxon>Lagomorpha</taxon>
        <taxon>Leporidae</taxon>
        <taxon>Oryctolagus</taxon>
    </lineage>
</organism>
<protein>
    <recommendedName>
        <fullName evidence="24">Histone acetyltransferase KAT5</fullName>
        <ecNumber evidence="5">2.3.1.48</ecNumber>
    </recommendedName>
    <alternativeName>
        <fullName evidence="25">60 kDa Tat-interactive protein</fullName>
    </alternativeName>
    <alternativeName>
        <fullName evidence="29">Histone acetyltransferase HTATIP</fullName>
    </alternativeName>
    <alternativeName>
        <fullName evidence="31">Lysine acetyltransferase 5</fullName>
    </alternativeName>
    <alternativeName>
        <fullName evidence="27">Protein 2-hydroxyisobutyryltransferase KAT5</fullName>
    </alternativeName>
    <alternativeName>
        <fullName evidence="26">Protein acetyltransferase KAT5</fullName>
    </alternativeName>
    <alternativeName>
        <fullName evidence="30">Protein crotonyltransferase KAT5</fullName>
    </alternativeName>
    <alternativeName>
        <fullName evidence="28">Protein lactyltransferase KAT5</fullName>
    </alternativeName>
</protein>
<keyword evidence="10" id="KW-0863">Zinc-finger</keyword>
<evidence type="ECO:0000256" key="11">
    <source>
        <dbReference type="ARBA" id="ARBA00022833"/>
    </source>
</evidence>
<dbReference type="InterPro" id="IPR002717">
    <property type="entry name" value="HAT_MYST-type"/>
</dbReference>
<comment type="catalytic activity">
    <reaction evidence="21">
        <text>2-hydroxyisobutanoyl-CoA + L-lysyl-[protein] = N(6)-(2-hydroxyisobutanoyl)-L-lysyl-[protein] + CoA + H(+)</text>
        <dbReference type="Rhea" id="RHEA:24180"/>
        <dbReference type="Rhea" id="RHEA-COMP:9752"/>
        <dbReference type="Rhea" id="RHEA-COMP:15921"/>
        <dbReference type="ChEBI" id="CHEBI:15378"/>
        <dbReference type="ChEBI" id="CHEBI:29969"/>
        <dbReference type="ChEBI" id="CHEBI:57287"/>
        <dbReference type="ChEBI" id="CHEBI:131780"/>
        <dbReference type="ChEBI" id="CHEBI:144968"/>
    </reaction>
    <physiologicalReaction direction="left-to-right" evidence="21">
        <dbReference type="Rhea" id="RHEA:24181"/>
    </physiologicalReaction>
</comment>
<dbReference type="Gene3D" id="3.30.60.60">
    <property type="entry name" value="N-acetyl transferase-like"/>
    <property type="match status" value="1"/>
</dbReference>
<dbReference type="GO" id="GO:0031981">
    <property type="term" value="C:nuclear lumen"/>
    <property type="evidence" value="ECO:0007669"/>
    <property type="project" value="UniProtKB-ARBA"/>
</dbReference>
<dbReference type="SUPFAM" id="SSF55729">
    <property type="entry name" value="Acyl-CoA N-acyltransferases (Nat)"/>
    <property type="match status" value="1"/>
</dbReference>
<dbReference type="CDD" id="cd04301">
    <property type="entry name" value="NAT_SF"/>
    <property type="match status" value="1"/>
</dbReference>
<evidence type="ECO:0000256" key="3">
    <source>
        <dbReference type="ARBA" id="ARBA00004647"/>
    </source>
</evidence>
<feature type="compositionally biased region" description="Basic and acidic residues" evidence="33">
    <location>
        <begin position="90"/>
        <end position="100"/>
    </location>
</feature>
<evidence type="ECO:0000256" key="12">
    <source>
        <dbReference type="ARBA" id="ARBA00022838"/>
    </source>
</evidence>
<dbReference type="CDD" id="cd18985">
    <property type="entry name" value="CBD_TIP60_like"/>
    <property type="match status" value="1"/>
</dbReference>
<evidence type="ECO:0000256" key="23">
    <source>
        <dbReference type="ARBA" id="ARBA00048940"/>
    </source>
</evidence>
<feature type="region of interest" description="Disordered" evidence="33">
    <location>
        <begin position="70"/>
        <end position="168"/>
    </location>
</feature>
<comment type="catalytic activity">
    <reaction evidence="20">
        <text>(S)-lactoyl-CoA + L-lysyl-[protein] = N(6)-[(S)-lactoyl]-L-lysyl-[protein] + CoA + H(+)</text>
        <dbReference type="Rhea" id="RHEA:61996"/>
        <dbReference type="Rhea" id="RHEA-COMP:9752"/>
        <dbReference type="Rhea" id="RHEA-COMP:19466"/>
        <dbReference type="ChEBI" id="CHEBI:15378"/>
        <dbReference type="ChEBI" id="CHEBI:29969"/>
        <dbReference type="ChEBI" id="CHEBI:57287"/>
        <dbReference type="ChEBI" id="CHEBI:231527"/>
        <dbReference type="ChEBI" id="CHEBI:231528"/>
    </reaction>
    <physiologicalReaction direction="left-to-right" evidence="20">
        <dbReference type="Rhea" id="RHEA:61997"/>
    </physiologicalReaction>
</comment>
<evidence type="ECO:0000256" key="13">
    <source>
        <dbReference type="ARBA" id="ARBA00022990"/>
    </source>
</evidence>
<dbReference type="GO" id="GO:0003682">
    <property type="term" value="F:chromatin binding"/>
    <property type="evidence" value="ECO:0007669"/>
    <property type="project" value="UniProtKB-ARBA"/>
</dbReference>
<proteinExistence type="inferred from homology"/>
<name>A0A5F9CR47_RABIT</name>
<dbReference type="GO" id="GO:0046972">
    <property type="term" value="F:histone H4K16 acetyltransferase activity"/>
    <property type="evidence" value="ECO:0007669"/>
    <property type="project" value="TreeGrafter"/>
</dbReference>
<reference evidence="35 36" key="1">
    <citation type="journal article" date="2011" name="Nature">
        <title>A high-resolution map of human evolutionary constraint using 29 mammals.</title>
        <authorList>
            <person name="Lindblad-Toh K."/>
            <person name="Garber M."/>
            <person name="Zuk O."/>
            <person name="Lin M.F."/>
            <person name="Parker B.J."/>
            <person name="Washietl S."/>
            <person name="Kheradpour P."/>
            <person name="Ernst J."/>
            <person name="Jordan G."/>
            <person name="Mauceli E."/>
            <person name="Ward L.D."/>
            <person name="Lowe C.B."/>
            <person name="Holloway A.K."/>
            <person name="Clamp M."/>
            <person name="Gnerre S."/>
            <person name="Alfoldi J."/>
            <person name="Beal K."/>
            <person name="Chang J."/>
            <person name="Clawson H."/>
            <person name="Cuff J."/>
            <person name="Di Palma F."/>
            <person name="Fitzgerald S."/>
            <person name="Flicek P."/>
            <person name="Guttman M."/>
            <person name="Hubisz M.J."/>
            <person name="Jaffe D.B."/>
            <person name="Jungreis I."/>
            <person name="Kent W.J."/>
            <person name="Kostka D."/>
            <person name="Lara M."/>
            <person name="Martins A.L."/>
            <person name="Massingham T."/>
            <person name="Moltke I."/>
            <person name="Raney B.J."/>
            <person name="Rasmussen M.D."/>
            <person name="Robinson J."/>
            <person name="Stark A."/>
            <person name="Vilella A.J."/>
            <person name="Wen J."/>
            <person name="Xie X."/>
            <person name="Zody M.C."/>
            <person name="Baldwin J."/>
            <person name="Bloom T."/>
            <person name="Chin C.W."/>
            <person name="Heiman D."/>
            <person name="Nicol R."/>
            <person name="Nusbaum C."/>
            <person name="Young S."/>
            <person name="Wilkinson J."/>
            <person name="Worley K.C."/>
            <person name="Kovar C.L."/>
            <person name="Muzny D.M."/>
            <person name="Gibbs R.A."/>
            <person name="Cree A."/>
            <person name="Dihn H.H."/>
            <person name="Fowler G."/>
            <person name="Jhangiani S."/>
            <person name="Joshi V."/>
            <person name="Lee S."/>
            <person name="Lewis L.R."/>
            <person name="Nazareth L.V."/>
            <person name="Okwuonu G."/>
            <person name="Santibanez J."/>
            <person name="Warren W.C."/>
            <person name="Mardis E.R."/>
            <person name="Weinstock G.M."/>
            <person name="Wilson R.K."/>
            <person name="Delehaunty K."/>
            <person name="Dooling D."/>
            <person name="Fronik C."/>
            <person name="Fulton L."/>
            <person name="Fulton B."/>
            <person name="Graves T."/>
            <person name="Minx P."/>
            <person name="Sodergren E."/>
            <person name="Birney E."/>
            <person name="Margulies E.H."/>
            <person name="Herrero J."/>
            <person name="Green E.D."/>
            <person name="Haussler D."/>
            <person name="Siepel A."/>
            <person name="Goldman N."/>
            <person name="Pollard K.S."/>
            <person name="Pedersen J.S."/>
            <person name="Lander E.S."/>
            <person name="Kellis M."/>
        </authorList>
    </citation>
    <scope>NUCLEOTIDE SEQUENCE [LARGE SCALE GENOMIC DNA]</scope>
    <source>
        <strain evidence="36">Thorbecke</strain>
    </source>
</reference>
<dbReference type="FunFam" id="2.30.30.140:FF:000013">
    <property type="entry name" value="Histone acetyltransferase"/>
    <property type="match status" value="1"/>
</dbReference>
<evidence type="ECO:0000256" key="5">
    <source>
        <dbReference type="ARBA" id="ARBA00013184"/>
    </source>
</evidence>
<reference evidence="35" key="3">
    <citation type="submission" date="2025-09" db="UniProtKB">
        <authorList>
            <consortium name="Ensembl"/>
        </authorList>
    </citation>
    <scope>IDENTIFICATION</scope>
    <source>
        <strain evidence="35">Thorbecke</strain>
    </source>
</reference>
<evidence type="ECO:0000313" key="35">
    <source>
        <dbReference type="Ensembl" id="ENSOCUP00000036221.1"/>
    </source>
</evidence>
<feature type="compositionally biased region" description="Basic residues" evidence="33">
    <location>
        <begin position="450"/>
        <end position="459"/>
    </location>
</feature>
<dbReference type="Bgee" id="ENSOCUG00000013908">
    <property type="expression patterns" value="Expressed in uterus and 19 other cell types or tissues"/>
</dbReference>
<dbReference type="GO" id="GO:0008270">
    <property type="term" value="F:zinc ion binding"/>
    <property type="evidence" value="ECO:0007669"/>
    <property type="project" value="UniProtKB-KW"/>
</dbReference>
<keyword evidence="6" id="KW-0158">Chromosome</keyword>
<dbReference type="GO" id="GO:0000724">
    <property type="term" value="P:double-strand break repair via homologous recombination"/>
    <property type="evidence" value="ECO:0007669"/>
    <property type="project" value="TreeGrafter"/>
</dbReference>
<dbReference type="Gene3D" id="2.30.30.140">
    <property type="match status" value="1"/>
</dbReference>
<dbReference type="InterPro" id="IPR025995">
    <property type="entry name" value="Tudor-knot"/>
</dbReference>
<comment type="similarity">
    <text evidence="4">Belongs to the MYST (SAS/MOZ) family.</text>
</comment>
<dbReference type="PROSITE" id="PS51726">
    <property type="entry name" value="MYST_HAT"/>
    <property type="match status" value="1"/>
</dbReference>
<keyword evidence="19" id="KW-0137">Centromere</keyword>
<dbReference type="GO" id="GO:0000922">
    <property type="term" value="C:spindle pole"/>
    <property type="evidence" value="ECO:0007669"/>
    <property type="project" value="UniProtKB-SubCell"/>
</dbReference>
<evidence type="ECO:0000256" key="32">
    <source>
        <dbReference type="PIRSR" id="PIRSR602717-51"/>
    </source>
</evidence>
<dbReference type="FunFam" id="3.30.60.60:FF:000001">
    <property type="entry name" value="Histone acetyltransferase"/>
    <property type="match status" value="1"/>
</dbReference>
<dbReference type="InterPro" id="IPR050603">
    <property type="entry name" value="MYST_HAT"/>
</dbReference>
<dbReference type="InterPro" id="IPR040706">
    <property type="entry name" value="Zf-MYST"/>
</dbReference>
<dbReference type="GO" id="GO:0035267">
    <property type="term" value="C:NuA4 histone acetyltransferase complex"/>
    <property type="evidence" value="ECO:0007669"/>
    <property type="project" value="TreeGrafter"/>
</dbReference>
<dbReference type="GO" id="GO:0045893">
    <property type="term" value="P:positive regulation of DNA-templated transcription"/>
    <property type="evidence" value="ECO:0007669"/>
    <property type="project" value="UniProtKB-ARBA"/>
</dbReference>
<evidence type="ECO:0000256" key="15">
    <source>
        <dbReference type="ARBA" id="ARBA00023163"/>
    </source>
</evidence>
<dbReference type="Pfam" id="PF17772">
    <property type="entry name" value="zf-MYST"/>
    <property type="match status" value="1"/>
</dbReference>
<keyword evidence="14" id="KW-0805">Transcription regulation</keyword>
<dbReference type="Pfam" id="PF01853">
    <property type="entry name" value="MOZ_SAS"/>
    <property type="match status" value="1"/>
</dbReference>
<dbReference type="GO" id="GO:0120300">
    <property type="term" value="F:peptide lactyltransferase (CoA-dependent) activity"/>
    <property type="evidence" value="ECO:0007669"/>
    <property type="project" value="RHEA"/>
</dbReference>
<evidence type="ECO:0000256" key="16">
    <source>
        <dbReference type="ARBA" id="ARBA00023204"/>
    </source>
</evidence>
<dbReference type="FunFam" id="3.40.630.30:FF:000002">
    <property type="entry name" value="Histone acetyltransferase"/>
    <property type="match status" value="1"/>
</dbReference>
<evidence type="ECO:0000256" key="9">
    <source>
        <dbReference type="ARBA" id="ARBA00022763"/>
    </source>
</evidence>
<evidence type="ECO:0000256" key="18">
    <source>
        <dbReference type="ARBA" id="ARBA00023315"/>
    </source>
</evidence>
<dbReference type="GO" id="GO:0140064">
    <property type="term" value="F:peptide crotonyltransferase activity"/>
    <property type="evidence" value="ECO:0007669"/>
    <property type="project" value="RHEA"/>
</dbReference>
<dbReference type="EC" id="2.3.1.48" evidence="5"/>
<keyword evidence="7" id="KW-0808">Transferase</keyword>
<dbReference type="PANTHER" id="PTHR10615:SF219">
    <property type="entry name" value="HISTONE ACETYLTRANSFERASE KAT5"/>
    <property type="match status" value="1"/>
</dbReference>
<feature type="active site" description="Proton donor/acceptor" evidence="32">
    <location>
        <position position="351"/>
    </location>
</feature>
<reference evidence="35" key="2">
    <citation type="submission" date="2025-08" db="UniProtKB">
        <authorList>
            <consortium name="Ensembl"/>
        </authorList>
    </citation>
    <scope>IDENTIFICATION</scope>
    <source>
        <strain evidence="35">Thorbecke</strain>
    </source>
</reference>
<dbReference type="GO" id="GO:0000776">
    <property type="term" value="C:kinetochore"/>
    <property type="evidence" value="ECO:0007669"/>
    <property type="project" value="UniProtKB-KW"/>
</dbReference>
<feature type="compositionally biased region" description="Low complexity" evidence="33">
    <location>
        <begin position="490"/>
        <end position="506"/>
    </location>
</feature>
<evidence type="ECO:0000256" key="7">
    <source>
        <dbReference type="ARBA" id="ARBA00022679"/>
    </source>
</evidence>
<dbReference type="GO" id="GO:0106226">
    <property type="term" value="F:peptide 2-hydroxyisobutyryltransferase activity"/>
    <property type="evidence" value="ECO:0007669"/>
    <property type="project" value="RHEA"/>
</dbReference>
<evidence type="ECO:0000256" key="1">
    <source>
        <dbReference type="ARBA" id="ARBA00004123"/>
    </source>
</evidence>
<dbReference type="PANTHER" id="PTHR10615">
    <property type="entry name" value="HISTONE ACETYLTRANSFERASE"/>
    <property type="match status" value="1"/>
</dbReference>
<evidence type="ECO:0000256" key="24">
    <source>
        <dbReference type="ARBA" id="ARBA00073520"/>
    </source>
</evidence>
<evidence type="ECO:0000256" key="10">
    <source>
        <dbReference type="ARBA" id="ARBA00022771"/>
    </source>
</evidence>
<comment type="catalytic activity">
    <reaction evidence="23">
        <text>L-lysyl-[histone] + acetyl-CoA = N(6)-acetyl-L-lysyl-[histone] + CoA + H(+)</text>
        <dbReference type="Rhea" id="RHEA:21992"/>
        <dbReference type="Rhea" id="RHEA-COMP:9845"/>
        <dbReference type="Rhea" id="RHEA-COMP:11338"/>
        <dbReference type="ChEBI" id="CHEBI:15378"/>
        <dbReference type="ChEBI" id="CHEBI:29969"/>
        <dbReference type="ChEBI" id="CHEBI:57287"/>
        <dbReference type="ChEBI" id="CHEBI:57288"/>
        <dbReference type="ChEBI" id="CHEBI:61930"/>
        <dbReference type="EC" id="2.3.1.48"/>
    </reaction>
    <physiologicalReaction direction="left-to-right" evidence="23">
        <dbReference type="Rhea" id="RHEA:21993"/>
    </physiologicalReaction>
</comment>
<evidence type="ECO:0000256" key="14">
    <source>
        <dbReference type="ARBA" id="ARBA00023015"/>
    </source>
</evidence>
<evidence type="ECO:0000256" key="2">
    <source>
        <dbReference type="ARBA" id="ARBA00004629"/>
    </source>
</evidence>
<evidence type="ECO:0000256" key="30">
    <source>
        <dbReference type="ARBA" id="ARBA00078969"/>
    </source>
</evidence>
<feature type="domain" description="MYST-type HAT" evidence="34">
    <location>
        <begin position="175"/>
        <end position="444"/>
    </location>
</feature>
<dbReference type="Gene3D" id="1.10.10.10">
    <property type="entry name" value="Winged helix-like DNA-binding domain superfamily/Winged helix DNA-binding domain"/>
    <property type="match status" value="1"/>
</dbReference>
<feature type="region of interest" description="Disordered" evidence="33">
    <location>
        <begin position="485"/>
        <end position="546"/>
    </location>
</feature>
<dbReference type="InterPro" id="IPR016197">
    <property type="entry name" value="Chromo-like_dom_sf"/>
</dbReference>
<keyword evidence="17" id="KW-0539">Nucleus</keyword>
<evidence type="ECO:0000256" key="27">
    <source>
        <dbReference type="ARBA" id="ARBA00076578"/>
    </source>
</evidence>
<accession>A0A5F9CR47</accession>
<dbReference type="Gene3D" id="3.40.630.30">
    <property type="match status" value="1"/>
</dbReference>
<feature type="region of interest" description="Disordered" evidence="33">
    <location>
        <begin position="441"/>
        <end position="467"/>
    </location>
</feature>
<evidence type="ECO:0000259" key="34">
    <source>
        <dbReference type="PROSITE" id="PS51726"/>
    </source>
</evidence>
<evidence type="ECO:0000256" key="17">
    <source>
        <dbReference type="ARBA" id="ARBA00023242"/>
    </source>
</evidence>
<evidence type="ECO:0000256" key="29">
    <source>
        <dbReference type="ARBA" id="ARBA00078544"/>
    </source>
</evidence>
<keyword evidence="8" id="KW-0479">Metal-binding</keyword>
<keyword evidence="9" id="KW-0227">DNA damage</keyword>
<dbReference type="Pfam" id="PF11717">
    <property type="entry name" value="Tudor-knot"/>
    <property type="match status" value="1"/>
</dbReference>
<keyword evidence="15" id="KW-0804">Transcription</keyword>
<keyword evidence="36" id="KW-1185">Reference proteome</keyword>
<evidence type="ECO:0000256" key="20">
    <source>
        <dbReference type="ARBA" id="ARBA00047411"/>
    </source>
</evidence>
<comment type="catalytic activity">
    <reaction evidence="22">
        <text>(2E)-butenoyl-CoA + L-lysyl-[protein] = N(6)-(2E)-butenoyl-L-lysyl-[protein] + CoA + H(+)</text>
        <dbReference type="Rhea" id="RHEA:53908"/>
        <dbReference type="Rhea" id="RHEA-COMP:9752"/>
        <dbReference type="Rhea" id="RHEA-COMP:13707"/>
        <dbReference type="ChEBI" id="CHEBI:15378"/>
        <dbReference type="ChEBI" id="CHEBI:29969"/>
        <dbReference type="ChEBI" id="CHEBI:57287"/>
        <dbReference type="ChEBI" id="CHEBI:57332"/>
        <dbReference type="ChEBI" id="CHEBI:137954"/>
    </reaction>
    <physiologicalReaction direction="left-to-right" evidence="22">
        <dbReference type="Rhea" id="RHEA:53909"/>
    </physiologicalReaction>
</comment>
<dbReference type="Proteomes" id="UP000001811">
    <property type="component" value="Unplaced"/>
</dbReference>
<dbReference type="AlphaFoldDB" id="A0A5F9CR47"/>
<evidence type="ECO:0000256" key="25">
    <source>
        <dbReference type="ARBA" id="ARBA00075576"/>
    </source>
</evidence>
<keyword evidence="11" id="KW-0862">Zinc</keyword>
<dbReference type="SUPFAM" id="SSF54160">
    <property type="entry name" value="Chromo domain-like"/>
    <property type="match status" value="1"/>
</dbReference>
<evidence type="ECO:0000256" key="31">
    <source>
        <dbReference type="ARBA" id="ARBA00081819"/>
    </source>
</evidence>
<dbReference type="GeneTree" id="ENSGT00940000162343"/>
<evidence type="ECO:0000256" key="19">
    <source>
        <dbReference type="ARBA" id="ARBA00023328"/>
    </source>
</evidence>
<keyword evidence="18" id="KW-0012">Acyltransferase</keyword>
<dbReference type="InterPro" id="IPR016181">
    <property type="entry name" value="Acyl_CoA_acyltransferase"/>
</dbReference>
<evidence type="ECO:0000256" key="28">
    <source>
        <dbReference type="ARBA" id="ARBA00077013"/>
    </source>
</evidence>
<comment type="subcellular location">
    <subcellularLocation>
        <location evidence="2">Chromosome</location>
        <location evidence="2">Centromere</location>
        <location evidence="2">Kinetochore</location>
    </subcellularLocation>
    <subcellularLocation>
        <location evidence="3">Cytoplasm</location>
        <location evidence="3">Cytoskeleton</location>
        <location evidence="3">Spindle pole</location>
    </subcellularLocation>
    <subcellularLocation>
        <location evidence="1">Nucleus</location>
    </subcellularLocation>
</comment>
<dbReference type="InterPro" id="IPR000953">
    <property type="entry name" value="Chromo/chromo_shadow_dom"/>
</dbReference>
<keyword evidence="16" id="KW-0234">DNA repair</keyword>
<dbReference type="SMART" id="SM00298">
    <property type="entry name" value="CHROMO"/>
    <property type="match status" value="1"/>
</dbReference>
<sequence>MAEVGEIIEGCRLPVLRRNQDNEDEWPLAEILSVKDISGRKLFYVHYIDFNKRLDEWVTHERLDLKKIQFPKKEAKTPTKNGLPGSRPGSPEREVKRKVEVVSPATPVPSETAPASVFPQNGSARRAVAAQPGRKRKSNCLGTDEDSQDSSDGIPSAPRMTGSLVSDRSHDDIVTRMKNIECIELGRHRLKPWYFSPYPQELTALPVLYLCEFCLKYGRSLKCLQRHLTKCDLRHPPGNEIYRKGTISFFEIDGRKNKSYSQNLCLLAKCFLDHKTLYYDTDPFLFYVMTEYDCKGFHIVGYFSKEKESTEDYNVACILTLPPYQRRGYGKLLIEFSYELSKVEGRTGTPEKPLSDLGLLSYRSYWSQTILEILMGLKSESGERPQITINEISEITSIKKEDVISTLQYLNLINYYKVGRAARAGQSGSRCGPGADPCRALSRPGPVHPHAVRGHRGRTRAGNAEAAAAHRLQVSALHPQGLEQAGEVVTGPPGAGPASTGPGAPSRHSARGAQGSARRGWGPQGPRVSAQAELGHQWATYKQDAA</sequence>
<dbReference type="Ensembl" id="ENSOCUT00000061779.1">
    <property type="protein sequence ID" value="ENSOCUP00000036221.1"/>
    <property type="gene ID" value="ENSOCUG00000013908.4"/>
</dbReference>
<dbReference type="GO" id="GO:1901701">
    <property type="term" value="P:cellular response to oxygen-containing compound"/>
    <property type="evidence" value="ECO:0007669"/>
    <property type="project" value="UniProtKB-ARBA"/>
</dbReference>
<evidence type="ECO:0000256" key="8">
    <source>
        <dbReference type="ARBA" id="ARBA00022723"/>
    </source>
</evidence>
<evidence type="ECO:0000256" key="26">
    <source>
        <dbReference type="ARBA" id="ARBA00076154"/>
    </source>
</evidence>
<evidence type="ECO:0000256" key="22">
    <source>
        <dbReference type="ARBA" id="ARBA00047752"/>
    </source>
</evidence>
<evidence type="ECO:0000256" key="4">
    <source>
        <dbReference type="ARBA" id="ARBA00010107"/>
    </source>
</evidence>
<gene>
    <name evidence="35" type="primary">KAT5</name>
</gene>